<feature type="signal peptide" evidence="2">
    <location>
        <begin position="1"/>
        <end position="26"/>
    </location>
</feature>
<dbReference type="SUPFAM" id="SSF56954">
    <property type="entry name" value="Outer membrane efflux proteins (OEP)"/>
    <property type="match status" value="1"/>
</dbReference>
<sequence length="459" mass="50001">MIPSRVLSITVCSALAIMIAGCSSTADNQASYYQTAETSLQQENQRIFGESTAQQSGAIDLADLIPDENLKTLINNALAGNPSLQQTLLSLKASELGLVSTHADRLPSASASLSTSRSEGSDTEFSLSSSVSWQLDIWSQLADAEQAATKSYQSDVALFRAAQASLVASVMKSWLELVSSYRAIVIEEKRLALLETNEALIIQRFRNGLGTLESLDEAQTSTSKSRSDLAEYKETLASNKRALQLLLGEQQSSIKNYPTEYPDVWLDLSALPQQDLALRPDLQAAYLAIEAADYNASVAYKEMLPSLNLSASLSDSSTSLRDALFVSPVWSLLGQLSAPLFQAGTLKANHEIAKLEVVQSYQSYRETLLNAVNEVQNAIGQEKVLNTQQQHIQKALTSARSNRQQYEQKYRSGLVELSDLISAQQAVFDLEAELDTLQYQQLSNRVDLGLALGLGSSNT</sequence>
<dbReference type="RefSeq" id="WP_133560430.1">
    <property type="nucleotide sequence ID" value="NZ_SNZA01000001.1"/>
</dbReference>
<feature type="chain" id="PRO_5020575975" evidence="2">
    <location>
        <begin position="27"/>
        <end position="459"/>
    </location>
</feature>
<dbReference type="GO" id="GO:0015562">
    <property type="term" value="F:efflux transmembrane transporter activity"/>
    <property type="evidence" value="ECO:0007669"/>
    <property type="project" value="InterPro"/>
</dbReference>
<evidence type="ECO:0000256" key="2">
    <source>
        <dbReference type="SAM" id="SignalP"/>
    </source>
</evidence>
<comment type="caution">
    <text evidence="3">The sequence shown here is derived from an EMBL/GenBank/DDBJ whole genome shotgun (WGS) entry which is preliminary data.</text>
</comment>
<evidence type="ECO:0000256" key="1">
    <source>
        <dbReference type="ARBA" id="ARBA00007613"/>
    </source>
</evidence>
<gene>
    <name evidence="3" type="ORF">C8D85_1135</name>
</gene>
<dbReference type="Proteomes" id="UP000295729">
    <property type="component" value="Unassembled WGS sequence"/>
</dbReference>
<keyword evidence="4" id="KW-1185">Reference proteome</keyword>
<reference evidence="3 4" key="1">
    <citation type="submission" date="2019-03" db="EMBL/GenBank/DDBJ databases">
        <title>Genomic Encyclopedia of Type Strains, Phase IV (KMG-IV): sequencing the most valuable type-strain genomes for metagenomic binning, comparative biology and taxonomic classification.</title>
        <authorList>
            <person name="Goeker M."/>
        </authorList>
    </citation>
    <scope>NUCLEOTIDE SEQUENCE [LARGE SCALE GENOMIC DNA]</scope>
    <source>
        <strain evidence="3 4">DSM 5604</strain>
    </source>
</reference>
<proteinExistence type="inferred from homology"/>
<dbReference type="PROSITE" id="PS51257">
    <property type="entry name" value="PROKAR_LIPOPROTEIN"/>
    <property type="match status" value="1"/>
</dbReference>
<dbReference type="AlphaFoldDB" id="A0A4V3DGU9"/>
<keyword evidence="2" id="KW-0732">Signal</keyword>
<name>A0A4V3DGU9_9GAMM</name>
<dbReference type="InterPro" id="IPR003423">
    <property type="entry name" value="OMP_efflux"/>
</dbReference>
<comment type="similarity">
    <text evidence="1">Belongs to the outer membrane factor (OMF) (TC 1.B.17) family.</text>
</comment>
<dbReference type="Gene3D" id="2.20.200.10">
    <property type="entry name" value="Outer membrane efflux proteins (OEP)"/>
    <property type="match status" value="1"/>
</dbReference>
<evidence type="ECO:0000313" key="4">
    <source>
        <dbReference type="Proteomes" id="UP000295729"/>
    </source>
</evidence>
<dbReference type="EMBL" id="SNZA01000001">
    <property type="protein sequence ID" value="TDR15761.1"/>
    <property type="molecule type" value="Genomic_DNA"/>
</dbReference>
<dbReference type="InterPro" id="IPR010131">
    <property type="entry name" value="MdtP/NodT-like"/>
</dbReference>
<dbReference type="OrthoDB" id="9770517at2"/>
<organism evidence="3 4">
    <name type="scientific">Marinomonas communis</name>
    <dbReference type="NCBI Taxonomy" id="28254"/>
    <lineage>
        <taxon>Bacteria</taxon>
        <taxon>Pseudomonadati</taxon>
        <taxon>Pseudomonadota</taxon>
        <taxon>Gammaproteobacteria</taxon>
        <taxon>Oceanospirillales</taxon>
        <taxon>Oceanospirillaceae</taxon>
        <taxon>Marinomonas</taxon>
    </lineage>
</organism>
<dbReference type="Pfam" id="PF02321">
    <property type="entry name" value="OEP"/>
    <property type="match status" value="2"/>
</dbReference>
<protein>
    <submittedName>
        <fullName evidence="3">NodT family efflux transporter outer membrane factor (OMF) lipoprotein</fullName>
    </submittedName>
</protein>
<accession>A0A4V3DGU9</accession>
<keyword evidence="3" id="KW-0449">Lipoprotein</keyword>
<dbReference type="PANTHER" id="PTHR30203">
    <property type="entry name" value="OUTER MEMBRANE CATION EFFLUX PROTEIN"/>
    <property type="match status" value="1"/>
</dbReference>
<evidence type="ECO:0000313" key="3">
    <source>
        <dbReference type="EMBL" id="TDR15761.1"/>
    </source>
</evidence>
<dbReference type="Gene3D" id="1.20.1600.10">
    <property type="entry name" value="Outer membrane efflux proteins (OEP)"/>
    <property type="match status" value="1"/>
</dbReference>
<dbReference type="PANTHER" id="PTHR30203:SF33">
    <property type="entry name" value="BLR4455 PROTEIN"/>
    <property type="match status" value="1"/>
</dbReference>